<dbReference type="SUPFAM" id="SSF53098">
    <property type="entry name" value="Ribonuclease H-like"/>
    <property type="match status" value="1"/>
</dbReference>
<proteinExistence type="predicted"/>
<name>A0A3G4ZTR9_9VIRU</name>
<accession>A0A3G4ZTR9</accession>
<gene>
    <name evidence="2" type="ORF">Edafosvirus9_10</name>
</gene>
<feature type="domain" description="Exonuclease" evidence="1">
    <location>
        <begin position="425"/>
        <end position="589"/>
    </location>
</feature>
<dbReference type="InterPro" id="IPR012337">
    <property type="entry name" value="RNaseH-like_sf"/>
</dbReference>
<dbReference type="InterPro" id="IPR036397">
    <property type="entry name" value="RNaseH_sf"/>
</dbReference>
<organism evidence="2">
    <name type="scientific">Edafosvirus sp</name>
    <dbReference type="NCBI Taxonomy" id="2487765"/>
    <lineage>
        <taxon>Viruses</taxon>
        <taxon>Varidnaviria</taxon>
        <taxon>Bamfordvirae</taxon>
        <taxon>Nucleocytoviricota</taxon>
        <taxon>Megaviricetes</taxon>
        <taxon>Imitervirales</taxon>
        <taxon>Mimiviridae</taxon>
        <taxon>Klosneuvirinae</taxon>
    </lineage>
</organism>
<dbReference type="GO" id="GO:0003676">
    <property type="term" value="F:nucleic acid binding"/>
    <property type="evidence" value="ECO:0007669"/>
    <property type="project" value="InterPro"/>
</dbReference>
<dbReference type="PANTHER" id="PTHR31827:SF1">
    <property type="entry name" value="EMB|CAB89363.1"/>
    <property type="match status" value="1"/>
</dbReference>
<dbReference type="Gene3D" id="3.30.420.10">
    <property type="entry name" value="Ribonuclease H-like superfamily/Ribonuclease H"/>
    <property type="match status" value="1"/>
</dbReference>
<evidence type="ECO:0000313" key="2">
    <source>
        <dbReference type="EMBL" id="AYV78296.1"/>
    </source>
</evidence>
<protein>
    <recommendedName>
        <fullName evidence="1">Exonuclease domain-containing protein</fullName>
    </recommendedName>
</protein>
<dbReference type="Gene3D" id="3.30.40.220">
    <property type="match status" value="1"/>
</dbReference>
<dbReference type="EMBL" id="MK072074">
    <property type="protein sequence ID" value="AYV78296.1"/>
    <property type="molecule type" value="Genomic_DNA"/>
</dbReference>
<dbReference type="InterPro" id="IPR013520">
    <property type="entry name" value="Ribonucl_H"/>
</dbReference>
<evidence type="ECO:0000259" key="1">
    <source>
        <dbReference type="SMART" id="SM00479"/>
    </source>
</evidence>
<dbReference type="PANTHER" id="PTHR31827">
    <property type="entry name" value="EMB|CAB89363.1"/>
    <property type="match status" value="1"/>
</dbReference>
<reference evidence="2" key="1">
    <citation type="submission" date="2018-10" db="EMBL/GenBank/DDBJ databases">
        <title>Hidden diversity of soil giant viruses.</title>
        <authorList>
            <person name="Schulz F."/>
            <person name="Alteio L."/>
            <person name="Goudeau D."/>
            <person name="Ryan E.M."/>
            <person name="Malmstrom R.R."/>
            <person name="Blanchard J."/>
            <person name="Woyke T."/>
        </authorList>
    </citation>
    <scope>NUCLEOTIDE SEQUENCE</scope>
    <source>
        <strain evidence="2">EDV1</strain>
    </source>
</reference>
<dbReference type="SMART" id="SM00479">
    <property type="entry name" value="EXOIII"/>
    <property type="match status" value="1"/>
</dbReference>
<sequence>MVEHKLINDIEHKYCGICELWKELNKFGPHKGKWDGKNTNCVLCVLSRKKNCEFEDCDSYAAYNYKFCISHGGGKRCLLCPAPVRLGFEYCTEHNQAKCIILNCTKKTYGGNELCRSHDPKTICIFEGCTAQQARGYNMFCRNHGVKKYCIVKDCDRIQTRGVGMCEHHYCEGNIERIAAVLLNTSKKQDINRLTRNKEGKRITIKRITARNNDLIKKDIVDLYNKSDKCHWCDSVLILSTGGEYNLDKISIDRVDNDIGHTKNNIVLSCLFCNSAKNACKENLWLEVLDVLKGKNNNIDFTKYELKEYVSSLYNKYPKISCEWFIKKLKDNDWKCEITGLPLYPSTEKIFPWHISIDRININKSHTEQNCQIVARFVNLGKNRIANDKFKEYFKNKFPNIKIDKVIYPDNFQLKIRYGINDLINYLFFDFRTYGNNQDIIQFSYMIYNDKLRLIKSLNRYIKTKEIIKIDNVYGLSIQKLVECGDSFNDVFNEFIEDTKTVKYFICHSDIGISIIKKNLINNFINIDPFFGKIIENTMKLGKDMYKTNKLSTLYFKLFHKLFDNDHDALSTTKACYECYTKIKNKNCLDDKDKIINSYVENVCNVNDNSILLNNRYNLIYNNI</sequence>